<accession>A0A2X2C9W6</accession>
<name>A0A2X2C9W6_PSELU</name>
<dbReference type="PROSITE" id="PS51462">
    <property type="entry name" value="NUDIX"/>
    <property type="match status" value="1"/>
</dbReference>
<sequence length="171" mass="19263">MSDEHMDAYTEHCQALQETGFWGKQGAGALVLSRKTGRLLIQQRSELVLEPLTWGTWGGAVDPEESPVEALIRELKEEGVLLDPQGSDVYPAFVFRHPSGFTYHNFIVVVDDEFDPMITDETHAYQWTTEASLPTPLHPGLSLLLSDPNTIELIESLRPQRHYIEYEGPSL</sequence>
<gene>
    <name evidence="2" type="ORF">NCTC11842_01772</name>
</gene>
<dbReference type="EMBL" id="UAUF01000010">
    <property type="protein sequence ID" value="SPZ05352.1"/>
    <property type="molecule type" value="Genomic_DNA"/>
</dbReference>
<dbReference type="Pfam" id="PF00293">
    <property type="entry name" value="NUDIX"/>
    <property type="match status" value="1"/>
</dbReference>
<dbReference type="InterPro" id="IPR000086">
    <property type="entry name" value="NUDIX_hydrolase_dom"/>
</dbReference>
<reference evidence="2 3" key="1">
    <citation type="submission" date="2018-06" db="EMBL/GenBank/DDBJ databases">
        <authorList>
            <consortium name="Pathogen Informatics"/>
            <person name="Doyle S."/>
        </authorList>
    </citation>
    <scope>NUCLEOTIDE SEQUENCE [LARGE SCALE GENOMIC DNA]</scope>
    <source>
        <strain evidence="2 3">NCTC11842</strain>
    </source>
</reference>
<protein>
    <submittedName>
        <fullName evidence="2">NUDIX domain</fullName>
    </submittedName>
</protein>
<evidence type="ECO:0000313" key="2">
    <source>
        <dbReference type="EMBL" id="SPZ05352.1"/>
    </source>
</evidence>
<dbReference type="RefSeq" id="WP_019366918.1">
    <property type="nucleotide sequence ID" value="NZ_DALZQD010000057.1"/>
</dbReference>
<evidence type="ECO:0000259" key="1">
    <source>
        <dbReference type="PROSITE" id="PS51462"/>
    </source>
</evidence>
<organism evidence="2 3">
    <name type="scientific">Pseudomonas luteola</name>
    <dbReference type="NCBI Taxonomy" id="47886"/>
    <lineage>
        <taxon>Bacteria</taxon>
        <taxon>Pseudomonadati</taxon>
        <taxon>Pseudomonadota</taxon>
        <taxon>Gammaproteobacteria</taxon>
        <taxon>Pseudomonadales</taxon>
        <taxon>Pseudomonadaceae</taxon>
        <taxon>Pseudomonas</taxon>
    </lineage>
</organism>
<dbReference type="AlphaFoldDB" id="A0A2X2C9W6"/>
<dbReference type="Gene3D" id="3.90.79.10">
    <property type="entry name" value="Nucleoside Triphosphate Pyrophosphohydrolase"/>
    <property type="match status" value="1"/>
</dbReference>
<dbReference type="GO" id="GO:0003824">
    <property type="term" value="F:catalytic activity"/>
    <property type="evidence" value="ECO:0007669"/>
    <property type="project" value="UniProtKB-ARBA"/>
</dbReference>
<proteinExistence type="predicted"/>
<dbReference type="SUPFAM" id="SSF55811">
    <property type="entry name" value="Nudix"/>
    <property type="match status" value="1"/>
</dbReference>
<dbReference type="Proteomes" id="UP000250443">
    <property type="component" value="Unassembled WGS sequence"/>
</dbReference>
<evidence type="ECO:0000313" key="3">
    <source>
        <dbReference type="Proteomes" id="UP000250443"/>
    </source>
</evidence>
<dbReference type="GeneID" id="300269747"/>
<dbReference type="InterPro" id="IPR015797">
    <property type="entry name" value="NUDIX_hydrolase-like_dom_sf"/>
</dbReference>
<feature type="domain" description="Nudix hydrolase" evidence="1">
    <location>
        <begin position="22"/>
        <end position="150"/>
    </location>
</feature>